<feature type="transmembrane region" description="Helical" evidence="8">
    <location>
        <begin position="155"/>
        <end position="174"/>
    </location>
</feature>
<feature type="transmembrane region" description="Helical" evidence="8">
    <location>
        <begin position="6"/>
        <end position="22"/>
    </location>
</feature>
<name>A0A5C6NHI9_9TELE</name>
<evidence type="ECO:0000256" key="1">
    <source>
        <dbReference type="ARBA" id="ARBA00004141"/>
    </source>
</evidence>
<reference evidence="9 10" key="1">
    <citation type="submission" date="2019-04" db="EMBL/GenBank/DDBJ databases">
        <title>Chromosome genome assembly for Takifugu flavidus.</title>
        <authorList>
            <person name="Xiao S."/>
        </authorList>
    </citation>
    <scope>NUCLEOTIDE SEQUENCE [LARGE SCALE GENOMIC DNA]</scope>
    <source>
        <strain evidence="9">HTHZ2018</strain>
        <tissue evidence="9">Muscle</tissue>
    </source>
</reference>
<dbReference type="InterPro" id="IPR006876">
    <property type="entry name" value="LMBR1-like_membr_prot"/>
</dbReference>
<keyword evidence="3 8" id="KW-0812">Transmembrane</keyword>
<dbReference type="Proteomes" id="UP000324091">
    <property type="component" value="Chromosome 20"/>
</dbReference>
<protein>
    <submittedName>
        <fullName evidence="9">LMBR1 domain-containing protein 2-B</fullName>
    </submittedName>
</protein>
<evidence type="ECO:0000256" key="3">
    <source>
        <dbReference type="ARBA" id="ARBA00022692"/>
    </source>
</evidence>
<evidence type="ECO:0000256" key="2">
    <source>
        <dbReference type="ARBA" id="ARBA00010487"/>
    </source>
</evidence>
<evidence type="ECO:0000256" key="6">
    <source>
        <dbReference type="SAM" id="Coils"/>
    </source>
</evidence>
<organism evidence="9 10">
    <name type="scientific">Takifugu flavidus</name>
    <name type="common">sansaifugu</name>
    <dbReference type="NCBI Taxonomy" id="433684"/>
    <lineage>
        <taxon>Eukaryota</taxon>
        <taxon>Metazoa</taxon>
        <taxon>Chordata</taxon>
        <taxon>Craniata</taxon>
        <taxon>Vertebrata</taxon>
        <taxon>Euteleostomi</taxon>
        <taxon>Actinopterygii</taxon>
        <taxon>Neopterygii</taxon>
        <taxon>Teleostei</taxon>
        <taxon>Neoteleostei</taxon>
        <taxon>Acanthomorphata</taxon>
        <taxon>Eupercaria</taxon>
        <taxon>Tetraodontiformes</taxon>
        <taxon>Tetradontoidea</taxon>
        <taxon>Tetraodontidae</taxon>
        <taxon>Takifugu</taxon>
    </lineage>
</organism>
<evidence type="ECO:0000313" key="10">
    <source>
        <dbReference type="Proteomes" id="UP000324091"/>
    </source>
</evidence>
<sequence>MSGAALGIEIVVVFFLALFLLHRYGDFKKQQRMVLFGTLLAWYLCFLIVFILPLDVSTTIYKQCKIDQEQESVSTLTPLPTNHTTSNATPTKSVPTPCYKPWSYIPDGIMPVFWRVVYWTSQCLTWLLLPFMQSYARSGGFSITGKIKTALIENAIYYGTYLLIFGSLLIYVAVHPEWHLTWYELQTIGITAANTWGLFLLVLLLGYGLVEIPRSYWNASRHGHLLIKTYFKASKLMTEKADAEENLEDVMEEVRKISESIKYNHPLRKYVDTILRKCPVEYQEKMGRNMDDYEDFDDKQNTYPSEKSLAKLHKQVIYAVQRHNRTRVQWQMLLQQAIHLEDVAKNETSLTHQFVHSFPSAEPDGWFTRYIYTPTVEWYWECLLKHWFYRLLSVILALFSVAVVWSECTFFSTRPVLSLFAVFIQLAERDYNYLYIEMACFITIFFLCTCVYSTVFRIRVFNYYYFASHHQTDAYSLQFSGMLFCRLTPPLCLNFLGLIHMDSAISHQQKEQTAYTSIMGSMHVISFIANGFYIYYPMLIVILCIATYFSFGTRCLNLLGFQQFMGDNEMTSDLIDEGKELIRRGKATFQKRKRQRIEDGENRRREWKERYGNQREEYSSRNRSVHELKETSYSDTVAPGNNRQAKYSRSGNRTERDCIELLQDAEPLDFNGDSLTDNPLETESGRNTGGRYLSMSSSRSRIFDDV</sequence>
<comment type="similarity">
    <text evidence="2">Belongs to the LIMR family.</text>
</comment>
<evidence type="ECO:0000256" key="5">
    <source>
        <dbReference type="ARBA" id="ARBA00023136"/>
    </source>
</evidence>
<dbReference type="InterPro" id="IPR051584">
    <property type="entry name" value="GPCR-associated_LMBR1"/>
</dbReference>
<feature type="compositionally biased region" description="Basic and acidic residues" evidence="7">
    <location>
        <begin position="611"/>
        <end position="632"/>
    </location>
</feature>
<dbReference type="EMBL" id="RHFK02000013">
    <property type="protein sequence ID" value="TWW66673.1"/>
    <property type="molecule type" value="Genomic_DNA"/>
</dbReference>
<evidence type="ECO:0000256" key="7">
    <source>
        <dbReference type="SAM" id="MobiDB-lite"/>
    </source>
</evidence>
<proteinExistence type="inferred from homology"/>
<accession>A0A5C6NHI9</accession>
<feature type="region of interest" description="Disordered" evidence="7">
    <location>
        <begin position="668"/>
        <end position="706"/>
    </location>
</feature>
<feature type="transmembrane region" description="Helical" evidence="8">
    <location>
        <begin position="434"/>
        <end position="455"/>
    </location>
</feature>
<gene>
    <name evidence="9" type="ORF">D4764_20G0007050</name>
</gene>
<feature type="transmembrane region" description="Helical" evidence="8">
    <location>
        <begin position="387"/>
        <end position="405"/>
    </location>
</feature>
<feature type="transmembrane region" description="Helical" evidence="8">
    <location>
        <begin position="186"/>
        <end position="210"/>
    </location>
</feature>
<keyword evidence="10" id="KW-1185">Reference proteome</keyword>
<dbReference type="GO" id="GO:0016020">
    <property type="term" value="C:membrane"/>
    <property type="evidence" value="ECO:0007669"/>
    <property type="project" value="UniProtKB-SubCell"/>
</dbReference>
<dbReference type="AlphaFoldDB" id="A0A5C6NHI9"/>
<keyword evidence="4 8" id="KW-1133">Transmembrane helix</keyword>
<comment type="subcellular location">
    <subcellularLocation>
        <location evidence="1">Membrane</location>
        <topology evidence="1">Multi-pass membrane protein</topology>
    </subcellularLocation>
</comment>
<comment type="caution">
    <text evidence="9">The sequence shown here is derived from an EMBL/GenBank/DDBJ whole genome shotgun (WGS) entry which is preliminary data.</text>
</comment>
<keyword evidence="5 8" id="KW-0472">Membrane</keyword>
<feature type="transmembrane region" description="Helical" evidence="8">
    <location>
        <begin position="116"/>
        <end position="135"/>
    </location>
</feature>
<dbReference type="GO" id="GO:0071875">
    <property type="term" value="P:adrenergic receptor signaling pathway"/>
    <property type="evidence" value="ECO:0007669"/>
    <property type="project" value="TreeGrafter"/>
</dbReference>
<feature type="region of interest" description="Disordered" evidence="7">
    <location>
        <begin position="611"/>
        <end position="654"/>
    </location>
</feature>
<feature type="transmembrane region" description="Helical" evidence="8">
    <location>
        <begin position="34"/>
        <end position="52"/>
    </location>
</feature>
<evidence type="ECO:0000313" key="9">
    <source>
        <dbReference type="EMBL" id="TWW66673.1"/>
    </source>
</evidence>
<dbReference type="PANTHER" id="PTHR21355:SF0">
    <property type="entry name" value="G-PROTEIN COUPLED RECEPTOR-ASSOCIATED PROTEIN LMBRD2"/>
    <property type="match status" value="1"/>
</dbReference>
<feature type="compositionally biased region" description="Polar residues" evidence="7">
    <location>
        <begin position="633"/>
        <end position="651"/>
    </location>
</feature>
<feature type="coiled-coil region" evidence="6">
    <location>
        <begin position="233"/>
        <end position="260"/>
    </location>
</feature>
<evidence type="ECO:0000256" key="4">
    <source>
        <dbReference type="ARBA" id="ARBA00022989"/>
    </source>
</evidence>
<keyword evidence="6" id="KW-0175">Coiled coil</keyword>
<evidence type="ECO:0000256" key="8">
    <source>
        <dbReference type="SAM" id="Phobius"/>
    </source>
</evidence>
<dbReference type="Pfam" id="PF04791">
    <property type="entry name" value="LMBR1"/>
    <property type="match status" value="1"/>
</dbReference>
<dbReference type="PANTHER" id="PTHR21355">
    <property type="entry name" value="G-PROTEIN COUPLED RECEPTOR-ASSOCIATED PROTEIN LMBRD2"/>
    <property type="match status" value="1"/>
</dbReference>